<organism evidence="3 4">
    <name type="scientific">Phialemonium atrogriseum</name>
    <dbReference type="NCBI Taxonomy" id="1093897"/>
    <lineage>
        <taxon>Eukaryota</taxon>
        <taxon>Fungi</taxon>
        <taxon>Dikarya</taxon>
        <taxon>Ascomycota</taxon>
        <taxon>Pezizomycotina</taxon>
        <taxon>Sordariomycetes</taxon>
        <taxon>Sordariomycetidae</taxon>
        <taxon>Cephalothecales</taxon>
        <taxon>Cephalothecaceae</taxon>
        <taxon>Phialemonium</taxon>
    </lineage>
</organism>
<evidence type="ECO:0000313" key="4">
    <source>
        <dbReference type="Proteomes" id="UP001244011"/>
    </source>
</evidence>
<evidence type="ECO:0000313" key="3">
    <source>
        <dbReference type="EMBL" id="KAK1772119.1"/>
    </source>
</evidence>
<dbReference type="InterPro" id="IPR025676">
    <property type="entry name" value="Clr5_dom"/>
</dbReference>
<protein>
    <submittedName>
        <fullName evidence="3">Clr5 domain-containing protein</fullName>
    </submittedName>
</protein>
<dbReference type="PANTHER" id="PTHR38788">
    <property type="entry name" value="CLR5 DOMAIN-CONTAINING PROTEIN"/>
    <property type="match status" value="1"/>
</dbReference>
<dbReference type="PANTHER" id="PTHR38788:SF3">
    <property type="entry name" value="CLR5 DOMAIN-CONTAINING PROTEIN"/>
    <property type="match status" value="1"/>
</dbReference>
<gene>
    <name evidence="3" type="ORF">QBC33DRAFT_614780</name>
</gene>
<evidence type="ECO:0000256" key="1">
    <source>
        <dbReference type="SAM" id="MobiDB-lite"/>
    </source>
</evidence>
<name>A0AAJ0C8I2_9PEZI</name>
<dbReference type="RefSeq" id="XP_060288332.1">
    <property type="nucleotide sequence ID" value="XM_060432613.1"/>
</dbReference>
<dbReference type="Proteomes" id="UP001244011">
    <property type="component" value="Unassembled WGS sequence"/>
</dbReference>
<comment type="caution">
    <text evidence="3">The sequence shown here is derived from an EMBL/GenBank/DDBJ whole genome shotgun (WGS) entry which is preliminary data.</text>
</comment>
<dbReference type="AlphaFoldDB" id="A0AAJ0C8I2"/>
<accession>A0AAJ0C8I2</accession>
<feature type="compositionally biased region" description="Polar residues" evidence="1">
    <location>
        <begin position="65"/>
        <end position="79"/>
    </location>
</feature>
<evidence type="ECO:0000259" key="2">
    <source>
        <dbReference type="Pfam" id="PF14420"/>
    </source>
</evidence>
<keyword evidence="4" id="KW-1185">Reference proteome</keyword>
<reference evidence="3" key="1">
    <citation type="submission" date="2023-06" db="EMBL/GenBank/DDBJ databases">
        <title>Genome-scale phylogeny and comparative genomics of the fungal order Sordariales.</title>
        <authorList>
            <consortium name="Lawrence Berkeley National Laboratory"/>
            <person name="Hensen N."/>
            <person name="Bonometti L."/>
            <person name="Westerberg I."/>
            <person name="Brannstrom I.O."/>
            <person name="Guillou S."/>
            <person name="Cros-Aarteil S."/>
            <person name="Calhoun S."/>
            <person name="Haridas S."/>
            <person name="Kuo A."/>
            <person name="Mondo S."/>
            <person name="Pangilinan J."/>
            <person name="Riley R."/>
            <person name="Labutti K."/>
            <person name="Andreopoulos B."/>
            <person name="Lipzen A."/>
            <person name="Chen C."/>
            <person name="Yanf M."/>
            <person name="Daum C."/>
            <person name="Ng V."/>
            <person name="Clum A."/>
            <person name="Steindorff A."/>
            <person name="Ohm R."/>
            <person name="Martin F."/>
            <person name="Silar P."/>
            <person name="Natvig D."/>
            <person name="Lalanne C."/>
            <person name="Gautier V."/>
            <person name="Ament-Velasquez S.L."/>
            <person name="Kruys A."/>
            <person name="Hutchinson M.I."/>
            <person name="Powell A.J."/>
            <person name="Barry K."/>
            <person name="Miller A.N."/>
            <person name="Grigoriev I.V."/>
            <person name="Debuchy R."/>
            <person name="Gladieux P."/>
            <person name="Thoren M.H."/>
            <person name="Johannesson H."/>
        </authorList>
    </citation>
    <scope>NUCLEOTIDE SEQUENCE</scope>
    <source>
        <strain evidence="3">8032-3</strain>
    </source>
</reference>
<feature type="region of interest" description="Disordered" evidence="1">
    <location>
        <begin position="1"/>
        <end position="21"/>
    </location>
</feature>
<feature type="domain" description="Clr5" evidence="2">
    <location>
        <begin position="81"/>
        <end position="134"/>
    </location>
</feature>
<dbReference type="Pfam" id="PF14420">
    <property type="entry name" value="Clr5"/>
    <property type="match status" value="1"/>
</dbReference>
<feature type="region of interest" description="Disordered" evidence="1">
    <location>
        <begin position="59"/>
        <end position="82"/>
    </location>
</feature>
<sequence length="206" mass="24131">MDTDMTNGFSFNNDYSPGDGAPVEPSWEPLFEPDLFFDDIEIPVDEDPAATEYVTPSLDTAEGNLDNSTTAPLHQTIQPRSDKEWDDRRLIIETLYWTENKTLPVVMRIMKHDHGFDGTGKQYKRQFARWGIEKNVKSDEMRKIMQIQERRLLEGKETQFTVRNRPVPDNNIKRFAKRTQPKVTADSPAYQYRVYTRVYRILHSRV</sequence>
<proteinExistence type="predicted"/>
<dbReference type="GeneID" id="85315800"/>
<dbReference type="EMBL" id="MU838997">
    <property type="protein sequence ID" value="KAK1772119.1"/>
    <property type="molecule type" value="Genomic_DNA"/>
</dbReference>
<feature type="compositionally biased region" description="Polar residues" evidence="1">
    <location>
        <begin position="1"/>
        <end position="15"/>
    </location>
</feature>